<evidence type="ECO:0000313" key="2">
    <source>
        <dbReference type="EMBL" id="SDH47220.1"/>
    </source>
</evidence>
<accession>A0A1G8CQP2</accession>
<protein>
    <submittedName>
        <fullName evidence="2">Por secretion system C-terminal sorting domain-containing protein</fullName>
    </submittedName>
</protein>
<dbReference type="Proteomes" id="UP000198748">
    <property type="component" value="Unassembled WGS sequence"/>
</dbReference>
<dbReference type="PANTHER" id="PTHR42754:SF1">
    <property type="entry name" value="LIPOPROTEIN"/>
    <property type="match status" value="1"/>
</dbReference>
<dbReference type="STRING" id="659014.SAMN04487996_1397"/>
<dbReference type="PANTHER" id="PTHR42754">
    <property type="entry name" value="ENDOGLUCANASE"/>
    <property type="match status" value="1"/>
</dbReference>
<dbReference type="EMBL" id="FNAN01000039">
    <property type="protein sequence ID" value="SDH47220.1"/>
    <property type="molecule type" value="Genomic_DNA"/>
</dbReference>
<organism evidence="2 3">
    <name type="scientific">Dyadobacter soli</name>
    <dbReference type="NCBI Taxonomy" id="659014"/>
    <lineage>
        <taxon>Bacteria</taxon>
        <taxon>Pseudomonadati</taxon>
        <taxon>Bacteroidota</taxon>
        <taxon>Cytophagia</taxon>
        <taxon>Cytophagales</taxon>
        <taxon>Spirosomataceae</taxon>
        <taxon>Dyadobacter</taxon>
    </lineage>
</organism>
<keyword evidence="3" id="KW-1185">Reference proteome</keyword>
<dbReference type="OrthoDB" id="9811934at2"/>
<reference evidence="3" key="1">
    <citation type="submission" date="2016-10" db="EMBL/GenBank/DDBJ databases">
        <authorList>
            <person name="Varghese N."/>
            <person name="Submissions S."/>
        </authorList>
    </citation>
    <scope>NUCLEOTIDE SEQUENCE [LARGE SCALE GENOMIC DNA]</scope>
    <source>
        <strain evidence="3">DSM 25329</strain>
    </source>
</reference>
<feature type="domain" description="Secretion system C-terminal sorting" evidence="1">
    <location>
        <begin position="566"/>
        <end position="637"/>
    </location>
</feature>
<gene>
    <name evidence="2" type="ORF">SAMN04487996_1397</name>
</gene>
<dbReference type="RefSeq" id="WP_090157841.1">
    <property type="nucleotide sequence ID" value="NZ_FNAN01000039.1"/>
</dbReference>
<evidence type="ECO:0000313" key="3">
    <source>
        <dbReference type="Proteomes" id="UP000198748"/>
    </source>
</evidence>
<dbReference type="InterPro" id="IPR026444">
    <property type="entry name" value="Secre_tail"/>
</dbReference>
<evidence type="ECO:0000259" key="1">
    <source>
        <dbReference type="Pfam" id="PF18962"/>
    </source>
</evidence>
<name>A0A1G8CQP2_9BACT</name>
<proteinExistence type="predicted"/>
<dbReference type="NCBIfam" id="TIGR04183">
    <property type="entry name" value="Por_Secre_tail"/>
    <property type="match status" value="1"/>
</dbReference>
<dbReference type="Pfam" id="PF18962">
    <property type="entry name" value="Por_Secre_tail"/>
    <property type="match status" value="1"/>
</dbReference>
<dbReference type="AlphaFoldDB" id="A0A1G8CQP2"/>
<sequence>MQANSTILIERRIFRSFPHSWRGLIFLLICCFLQTRVNAQPTKEWDKTFGGSDYEQMGDIRQTSDGGYIFGGITRSPLSGDMATGVVGSQNIRIVKLTSDGTKQWEKMLGSGLEDFGGVVEEPDGSYIVGGNSAANAGGDKTANSKGGQDLWIVKLSADGVKLWDRTIGGPADDVLESFEMTSDGGMILASTTQSGVGADKTTPTYGSMDIWVVKLDANGLVQWDITLGGSDYETAVSVQKALNGGYVVAGWTWSGVSGNKTSSSRGEEDYWAIKLTAGGSIQWDRTVGGALSEYLYSMCQTSDGGFLLGGSSMSLPGGDRTGPALGNGEFWIVKMSSGGTIQWEKTFGGTGADGCASVFQMPDGGYILGGYSWSDIGPRKTQSSKGGNDFWIIRLRADGTRLWDRIFGGTLADLMVCLRPTSDDGFIAGGRSLSPAGQDKSQNAFGDDDFWVVKLSSEGPLPVTLSHFDVRKEEKTAQLNWATTSELRSDRFEIEHSLDGKHWKMVGTVRASVASSDVVHYGFKHQDPVMGTNNLYRLKMVDNDETYAYSQIQNVSFDEVSANFVYPNPVVGRLKVDHAILIRAQSARLLSASSQLILEIPKLKADGIDTGHLTDGIYILEITAQDGSVSNHKVIIKN</sequence>